<organism evidence="2 3">
    <name type="scientific">Vitis vinifera</name>
    <name type="common">Grape</name>
    <dbReference type="NCBI Taxonomy" id="29760"/>
    <lineage>
        <taxon>Eukaryota</taxon>
        <taxon>Viridiplantae</taxon>
        <taxon>Streptophyta</taxon>
        <taxon>Embryophyta</taxon>
        <taxon>Tracheophyta</taxon>
        <taxon>Spermatophyta</taxon>
        <taxon>Magnoliopsida</taxon>
        <taxon>eudicotyledons</taxon>
        <taxon>Gunneridae</taxon>
        <taxon>Pentapetalae</taxon>
        <taxon>rosids</taxon>
        <taxon>Vitales</taxon>
        <taxon>Vitaceae</taxon>
        <taxon>Viteae</taxon>
        <taxon>Vitis</taxon>
    </lineage>
</organism>
<evidence type="ECO:0000313" key="3">
    <source>
        <dbReference type="Proteomes" id="UP000288805"/>
    </source>
</evidence>
<reference evidence="2 3" key="1">
    <citation type="journal article" date="2018" name="PLoS Genet.">
        <title>Population sequencing reveals clonal diversity and ancestral inbreeding in the grapevine cultivar Chardonnay.</title>
        <authorList>
            <person name="Roach M.J."/>
            <person name="Johnson D.L."/>
            <person name="Bohlmann J."/>
            <person name="van Vuuren H.J."/>
            <person name="Jones S.J."/>
            <person name="Pretorius I.S."/>
            <person name="Schmidt S.A."/>
            <person name="Borneman A.R."/>
        </authorList>
    </citation>
    <scope>NUCLEOTIDE SEQUENCE [LARGE SCALE GENOMIC DNA]</scope>
    <source>
        <strain evidence="3">cv. Chardonnay</strain>
        <tissue evidence="2">Leaf</tissue>
    </source>
</reference>
<name>A0A438GB20_VITVI</name>
<comment type="caution">
    <text evidence="2">The sequence shown here is derived from an EMBL/GenBank/DDBJ whole genome shotgun (WGS) entry which is preliminary data.</text>
</comment>
<dbReference type="Proteomes" id="UP000288805">
    <property type="component" value="Unassembled WGS sequence"/>
</dbReference>
<dbReference type="Pfam" id="PF24626">
    <property type="entry name" value="SH3_Tf2-1"/>
    <property type="match status" value="1"/>
</dbReference>
<accession>A0A438GB20</accession>
<feature type="domain" description="Tf2-1-like SH3-like" evidence="1">
    <location>
        <begin position="71"/>
        <end position="137"/>
    </location>
</feature>
<dbReference type="EMBL" id="QGNW01000500">
    <property type="protein sequence ID" value="RVW69370.1"/>
    <property type="molecule type" value="Genomic_DNA"/>
</dbReference>
<dbReference type="InterPro" id="IPR056924">
    <property type="entry name" value="SH3_Tf2-1"/>
</dbReference>
<evidence type="ECO:0000313" key="2">
    <source>
        <dbReference type="EMBL" id="RVW69370.1"/>
    </source>
</evidence>
<gene>
    <name evidence="2" type="ORF">CK203_054854</name>
</gene>
<dbReference type="PANTHER" id="PTHR46148">
    <property type="entry name" value="CHROMO DOMAIN-CONTAINING PROTEIN"/>
    <property type="match status" value="1"/>
</dbReference>
<sequence length="159" mass="18401">MSPFEQAIGVQSRMPLEMAKQKVGGNSPTAYKMAQSRQEMFDEAQDSLEKAARQMKKYADCDHKPLEFQVGNKVLLKLTPPIWKKINSKTRQRCLIPKYDGPFEVIKWVGQVAYMLKLPERLKLHSTFHVSFFKPYHDDLDAESVQTKRAPPLVMKQFD</sequence>
<proteinExistence type="predicted"/>
<dbReference type="PANTHER" id="PTHR46148:SF52">
    <property type="entry name" value="OS04G0603800 PROTEIN"/>
    <property type="match status" value="1"/>
</dbReference>
<protein>
    <recommendedName>
        <fullName evidence="1">Tf2-1-like SH3-like domain-containing protein</fullName>
    </recommendedName>
</protein>
<evidence type="ECO:0000259" key="1">
    <source>
        <dbReference type="Pfam" id="PF24626"/>
    </source>
</evidence>
<dbReference type="AlphaFoldDB" id="A0A438GB20"/>